<feature type="domain" description="Phosphatidic acid phosphatase type 2/haloperoxidase" evidence="2">
    <location>
        <begin position="80"/>
        <end position="189"/>
    </location>
</feature>
<dbReference type="SMART" id="SM00014">
    <property type="entry name" value="acidPPc"/>
    <property type="match status" value="1"/>
</dbReference>
<organism evidence="3 4">
    <name type="scientific">Fictibacillus norfolkensis</name>
    <dbReference type="NCBI Taxonomy" id="2762233"/>
    <lineage>
        <taxon>Bacteria</taxon>
        <taxon>Bacillati</taxon>
        <taxon>Bacillota</taxon>
        <taxon>Bacilli</taxon>
        <taxon>Bacillales</taxon>
        <taxon>Fictibacillaceae</taxon>
        <taxon>Fictibacillus</taxon>
    </lineage>
</organism>
<protein>
    <submittedName>
        <fullName evidence="3">Phosphatase PAP2 family protein</fullName>
    </submittedName>
</protein>
<sequence>MKKSYLSMMVGILLFTIFAFYESTFVVSFDFNQREWMLSLRTESLKIIVLAFTHVGDAKVLAGLCLMGAIVHFIMKRWKNGLLLIGSILVSYGLNLLVKSLFERERPLTDRLLEEDGYSFPSGNAMVGTSFYLFAAFLLYERYPKRWILVAGAILPFLLGVNRVYIGVHYPSDILAGFTLGIVLFILLSKLTAKHAKQVESVNRNNTNTAV</sequence>
<dbReference type="PANTHER" id="PTHR14969">
    <property type="entry name" value="SPHINGOSINE-1-PHOSPHATE PHOSPHOHYDROLASE"/>
    <property type="match status" value="1"/>
</dbReference>
<evidence type="ECO:0000256" key="1">
    <source>
        <dbReference type="SAM" id="Phobius"/>
    </source>
</evidence>
<dbReference type="InterPro" id="IPR036938">
    <property type="entry name" value="PAP2/HPO_sf"/>
</dbReference>
<evidence type="ECO:0000259" key="2">
    <source>
        <dbReference type="SMART" id="SM00014"/>
    </source>
</evidence>
<dbReference type="CDD" id="cd03392">
    <property type="entry name" value="PAP2_like_2"/>
    <property type="match status" value="1"/>
</dbReference>
<feature type="transmembrane region" description="Helical" evidence="1">
    <location>
        <begin position="174"/>
        <end position="193"/>
    </location>
</feature>
<keyword evidence="1" id="KW-1133">Transmembrane helix</keyword>
<dbReference type="InterPro" id="IPR000326">
    <property type="entry name" value="PAP2/HPO"/>
</dbReference>
<dbReference type="SUPFAM" id="SSF48317">
    <property type="entry name" value="Acid phosphatase/Vanadium-dependent haloperoxidase"/>
    <property type="match status" value="1"/>
</dbReference>
<evidence type="ECO:0000313" key="4">
    <source>
        <dbReference type="Proteomes" id="UP000603641"/>
    </source>
</evidence>
<feature type="transmembrane region" description="Helical" evidence="1">
    <location>
        <begin position="81"/>
        <end position="98"/>
    </location>
</feature>
<dbReference type="EMBL" id="JACSQM010000010">
    <property type="protein sequence ID" value="MBD7965923.1"/>
    <property type="molecule type" value="Genomic_DNA"/>
</dbReference>
<feature type="transmembrane region" description="Helical" evidence="1">
    <location>
        <begin position="47"/>
        <end position="74"/>
    </location>
</feature>
<reference evidence="3 4" key="1">
    <citation type="submission" date="2020-08" db="EMBL/GenBank/DDBJ databases">
        <title>A Genomic Blueprint of the Chicken Gut Microbiome.</title>
        <authorList>
            <person name="Gilroy R."/>
            <person name="Ravi A."/>
            <person name="Getino M."/>
            <person name="Pursley I."/>
            <person name="Horton D.L."/>
            <person name="Alikhan N.-F."/>
            <person name="Baker D."/>
            <person name="Gharbi K."/>
            <person name="Hall N."/>
            <person name="Watson M."/>
            <person name="Adriaenssens E.M."/>
            <person name="Foster-Nyarko E."/>
            <person name="Jarju S."/>
            <person name="Secka A."/>
            <person name="Antonio M."/>
            <person name="Oren A."/>
            <person name="Chaudhuri R."/>
            <person name="La Ragione R.M."/>
            <person name="Hildebrand F."/>
            <person name="Pallen M.J."/>
        </authorList>
    </citation>
    <scope>NUCLEOTIDE SEQUENCE [LARGE SCALE GENOMIC DNA]</scope>
    <source>
        <strain evidence="3 4">Sa2CUA10</strain>
    </source>
</reference>
<dbReference type="Proteomes" id="UP000603641">
    <property type="component" value="Unassembled WGS sequence"/>
</dbReference>
<gene>
    <name evidence="3" type="ORF">H9648_17825</name>
</gene>
<dbReference type="PANTHER" id="PTHR14969:SF13">
    <property type="entry name" value="AT30094P"/>
    <property type="match status" value="1"/>
</dbReference>
<keyword evidence="4" id="KW-1185">Reference proteome</keyword>
<dbReference type="RefSeq" id="WP_191755144.1">
    <property type="nucleotide sequence ID" value="NZ_JACSQM010000010.1"/>
</dbReference>
<evidence type="ECO:0000313" key="3">
    <source>
        <dbReference type="EMBL" id="MBD7965923.1"/>
    </source>
</evidence>
<name>A0ABR8SRE2_9BACL</name>
<keyword evidence="1" id="KW-0472">Membrane</keyword>
<dbReference type="Gene3D" id="1.20.144.10">
    <property type="entry name" value="Phosphatidic acid phosphatase type 2/haloperoxidase"/>
    <property type="match status" value="2"/>
</dbReference>
<feature type="transmembrane region" description="Helical" evidence="1">
    <location>
        <begin position="118"/>
        <end position="140"/>
    </location>
</feature>
<feature type="transmembrane region" description="Helical" evidence="1">
    <location>
        <begin position="147"/>
        <end position="168"/>
    </location>
</feature>
<comment type="caution">
    <text evidence="3">The sequence shown here is derived from an EMBL/GenBank/DDBJ whole genome shotgun (WGS) entry which is preliminary data.</text>
</comment>
<proteinExistence type="predicted"/>
<accession>A0ABR8SRE2</accession>
<dbReference type="Pfam" id="PF01569">
    <property type="entry name" value="PAP2"/>
    <property type="match status" value="1"/>
</dbReference>
<keyword evidence="1" id="KW-0812">Transmembrane</keyword>